<reference evidence="3" key="1">
    <citation type="submission" date="2018-05" db="EMBL/GenBank/DDBJ databases">
        <title>Draft genome sequence of Stemphylium lycopersici strain CIDEFI 213.</title>
        <authorList>
            <person name="Medina R."/>
            <person name="Franco M.E.E."/>
            <person name="Lucentini C.G."/>
            <person name="Saparrat M.C.N."/>
            <person name="Balatti P.A."/>
        </authorList>
    </citation>
    <scope>NUCLEOTIDE SEQUENCE [LARGE SCALE GENOMIC DNA]</scope>
    <source>
        <strain evidence="3">CIDEFI 213</strain>
    </source>
</reference>
<comment type="caution">
    <text evidence="2">The sequence shown here is derived from an EMBL/GenBank/DDBJ whole genome shotgun (WGS) entry which is preliminary data.</text>
</comment>
<dbReference type="AlphaFoldDB" id="A0A364N568"/>
<dbReference type="Proteomes" id="UP000249619">
    <property type="component" value="Unassembled WGS sequence"/>
</dbReference>
<sequence length="73" mass="7901">MKTLTLLLATLMAALASAEPIPTTTPPKICTKICAFSPDVLDCGDEWVSSSFYLPSFFFLSSTRHGMLLCSLV</sequence>
<feature type="chain" id="PRO_5017009640" evidence="1">
    <location>
        <begin position="19"/>
        <end position="73"/>
    </location>
</feature>
<evidence type="ECO:0000313" key="2">
    <source>
        <dbReference type="EMBL" id="RAR11720.1"/>
    </source>
</evidence>
<feature type="signal peptide" evidence="1">
    <location>
        <begin position="1"/>
        <end position="18"/>
    </location>
</feature>
<keyword evidence="1" id="KW-0732">Signal</keyword>
<name>A0A364N568_STELY</name>
<organism evidence="2 3">
    <name type="scientific">Stemphylium lycopersici</name>
    <name type="common">Tomato gray leaf spot disease fungus</name>
    <name type="synonym">Thyrospora lycopersici</name>
    <dbReference type="NCBI Taxonomy" id="183478"/>
    <lineage>
        <taxon>Eukaryota</taxon>
        <taxon>Fungi</taxon>
        <taxon>Dikarya</taxon>
        <taxon>Ascomycota</taxon>
        <taxon>Pezizomycotina</taxon>
        <taxon>Dothideomycetes</taxon>
        <taxon>Pleosporomycetidae</taxon>
        <taxon>Pleosporales</taxon>
        <taxon>Pleosporineae</taxon>
        <taxon>Pleosporaceae</taxon>
        <taxon>Stemphylium</taxon>
    </lineage>
</organism>
<keyword evidence="3" id="KW-1185">Reference proteome</keyword>
<proteinExistence type="predicted"/>
<evidence type="ECO:0000313" key="3">
    <source>
        <dbReference type="Proteomes" id="UP000249619"/>
    </source>
</evidence>
<protein>
    <submittedName>
        <fullName evidence="2">Uncharacterized protein</fullName>
    </submittedName>
</protein>
<gene>
    <name evidence="2" type="ORF">DDE83_004446</name>
</gene>
<dbReference type="EMBL" id="QGDH01000055">
    <property type="protein sequence ID" value="RAR11720.1"/>
    <property type="molecule type" value="Genomic_DNA"/>
</dbReference>
<accession>A0A364N568</accession>
<evidence type="ECO:0000256" key="1">
    <source>
        <dbReference type="SAM" id="SignalP"/>
    </source>
</evidence>